<evidence type="ECO:0000313" key="7">
    <source>
        <dbReference type="EMBL" id="AVI51799.1"/>
    </source>
</evidence>
<dbReference type="GO" id="GO:0005886">
    <property type="term" value="C:plasma membrane"/>
    <property type="evidence" value="ECO:0007669"/>
    <property type="project" value="UniProtKB-SubCell"/>
</dbReference>
<reference evidence="7 8" key="1">
    <citation type="submission" date="2018-02" db="EMBL/GenBank/DDBJ databases">
        <title>Genomic analysis of the strain RR4-38 isolated from a seawater recirculating aquaculture system.</title>
        <authorList>
            <person name="Kim Y.-S."/>
            <person name="Jang Y.H."/>
            <person name="Kim K.-H."/>
        </authorList>
    </citation>
    <scope>NUCLEOTIDE SEQUENCE [LARGE SCALE GENOMIC DNA]</scope>
    <source>
        <strain evidence="7 8">RR4-38</strain>
    </source>
</reference>
<accession>A0A2S0HYQ3</accession>
<evidence type="ECO:0000256" key="2">
    <source>
        <dbReference type="ARBA" id="ARBA00022475"/>
    </source>
</evidence>
<dbReference type="EMBL" id="CP027062">
    <property type="protein sequence ID" value="AVI51799.1"/>
    <property type="molecule type" value="Genomic_DNA"/>
</dbReference>
<feature type="transmembrane region" description="Helical" evidence="6">
    <location>
        <begin position="297"/>
        <end position="322"/>
    </location>
</feature>
<evidence type="ECO:0000256" key="6">
    <source>
        <dbReference type="SAM" id="Phobius"/>
    </source>
</evidence>
<gene>
    <name evidence="7" type="ORF">C5O00_11725</name>
</gene>
<comment type="subcellular location">
    <subcellularLocation>
        <location evidence="1">Cell membrane</location>
        <topology evidence="1">Multi-pass membrane protein</topology>
    </subcellularLocation>
</comment>
<evidence type="ECO:0000256" key="3">
    <source>
        <dbReference type="ARBA" id="ARBA00022692"/>
    </source>
</evidence>
<organism evidence="7 8">
    <name type="scientific">Pukyongia salina</name>
    <dbReference type="NCBI Taxonomy" id="2094025"/>
    <lineage>
        <taxon>Bacteria</taxon>
        <taxon>Pseudomonadati</taxon>
        <taxon>Bacteroidota</taxon>
        <taxon>Flavobacteriia</taxon>
        <taxon>Flavobacteriales</taxon>
        <taxon>Flavobacteriaceae</taxon>
        <taxon>Pukyongia</taxon>
    </lineage>
</organism>
<evidence type="ECO:0000313" key="8">
    <source>
        <dbReference type="Proteomes" id="UP000238442"/>
    </source>
</evidence>
<keyword evidence="5 6" id="KW-0472">Membrane</keyword>
<dbReference type="PANTHER" id="PTHR30250:SF11">
    <property type="entry name" value="O-ANTIGEN TRANSPORTER-RELATED"/>
    <property type="match status" value="1"/>
</dbReference>
<feature type="transmembrane region" description="Helical" evidence="6">
    <location>
        <begin position="21"/>
        <end position="43"/>
    </location>
</feature>
<dbReference type="OrthoDB" id="9815702at2"/>
<dbReference type="Pfam" id="PF01943">
    <property type="entry name" value="Polysacc_synt"/>
    <property type="match status" value="1"/>
</dbReference>
<feature type="transmembrane region" description="Helical" evidence="6">
    <location>
        <begin position="55"/>
        <end position="77"/>
    </location>
</feature>
<dbReference type="InterPro" id="IPR002797">
    <property type="entry name" value="Polysacc_synth"/>
</dbReference>
<keyword evidence="4 6" id="KW-1133">Transmembrane helix</keyword>
<dbReference type="AlphaFoldDB" id="A0A2S0HYQ3"/>
<dbReference type="InterPro" id="IPR050833">
    <property type="entry name" value="Poly_Biosynth_Transport"/>
</dbReference>
<feature type="transmembrane region" description="Helical" evidence="6">
    <location>
        <begin position="328"/>
        <end position="353"/>
    </location>
</feature>
<sequence>MIQRLLQLLKNKENVQLIANFFSLVSIKGFDMLIPLFILPYLVRTLGIDVFGLTAFSLAFCMYFGAFIHYGYSITAVREIARARKDKELLSKQYSTYISLSVVLLFISLILFTVAVAVIPTLREYWILHLYTFYFVAMQSLFPAWLFQGMERMKYIAFINLSTKVLYLVALLFMVTGPGDYLLVPLLNAFAMTVSTIVSFWIIHKQLKIRYRKTELGEIIIAMKEGKHAFISLFAPTLYNSTTTFILGYTSSNYIIGIYASATKLIDALNSIALLLSNTFLPYLSRNIKKHFVFSRMMIVIGLLLTAGSLLFSEYIISFLYGADKLEIAYYFKLLTPMVFFIFVRFTFGPNYLMLIGKDSLYKNIVLYSCLFFFFMALILVPIYELYGAIAIMLGTTLLMAILTYWFYWKFRLGNKKAQHLGDE</sequence>
<feature type="transmembrane region" description="Helical" evidence="6">
    <location>
        <begin position="229"/>
        <end position="248"/>
    </location>
</feature>
<proteinExistence type="predicted"/>
<dbReference type="PANTHER" id="PTHR30250">
    <property type="entry name" value="PST FAMILY PREDICTED COLANIC ACID TRANSPORTER"/>
    <property type="match status" value="1"/>
</dbReference>
<keyword evidence="2" id="KW-1003">Cell membrane</keyword>
<feature type="transmembrane region" description="Helical" evidence="6">
    <location>
        <begin position="181"/>
        <end position="203"/>
    </location>
</feature>
<dbReference type="KEGG" id="aue:C5O00_11725"/>
<evidence type="ECO:0000256" key="1">
    <source>
        <dbReference type="ARBA" id="ARBA00004651"/>
    </source>
</evidence>
<evidence type="ECO:0000256" key="4">
    <source>
        <dbReference type="ARBA" id="ARBA00022989"/>
    </source>
</evidence>
<feature type="transmembrane region" description="Helical" evidence="6">
    <location>
        <begin position="97"/>
        <end position="119"/>
    </location>
</feature>
<feature type="transmembrane region" description="Helical" evidence="6">
    <location>
        <begin position="254"/>
        <end position="276"/>
    </location>
</feature>
<feature type="transmembrane region" description="Helical" evidence="6">
    <location>
        <begin position="390"/>
        <end position="409"/>
    </location>
</feature>
<dbReference type="RefSeq" id="WP_105217039.1">
    <property type="nucleotide sequence ID" value="NZ_CP027062.1"/>
</dbReference>
<keyword evidence="3 6" id="KW-0812">Transmembrane</keyword>
<protein>
    <submittedName>
        <fullName evidence="7">Uncharacterized protein</fullName>
    </submittedName>
</protein>
<dbReference type="Proteomes" id="UP000238442">
    <property type="component" value="Chromosome"/>
</dbReference>
<name>A0A2S0HYQ3_9FLAO</name>
<keyword evidence="8" id="KW-1185">Reference proteome</keyword>
<feature type="transmembrane region" description="Helical" evidence="6">
    <location>
        <begin position="155"/>
        <end position="175"/>
    </location>
</feature>
<feature type="transmembrane region" description="Helical" evidence="6">
    <location>
        <begin position="125"/>
        <end position="148"/>
    </location>
</feature>
<feature type="transmembrane region" description="Helical" evidence="6">
    <location>
        <begin position="365"/>
        <end position="384"/>
    </location>
</feature>
<evidence type="ECO:0000256" key="5">
    <source>
        <dbReference type="ARBA" id="ARBA00023136"/>
    </source>
</evidence>